<dbReference type="CDD" id="cd00118">
    <property type="entry name" value="LysM"/>
    <property type="match status" value="1"/>
</dbReference>
<dbReference type="Proteomes" id="UP001516662">
    <property type="component" value="Unassembled WGS sequence"/>
</dbReference>
<keyword evidence="4" id="KW-1185">Reference proteome</keyword>
<dbReference type="PROSITE" id="PS51782">
    <property type="entry name" value="LYSM"/>
    <property type="match status" value="1"/>
</dbReference>
<evidence type="ECO:0000259" key="2">
    <source>
        <dbReference type="PROSITE" id="PS51782"/>
    </source>
</evidence>
<proteinExistence type="predicted"/>
<evidence type="ECO:0000256" key="1">
    <source>
        <dbReference type="SAM" id="MobiDB-lite"/>
    </source>
</evidence>
<dbReference type="Gene3D" id="3.10.350.10">
    <property type="entry name" value="LysM domain"/>
    <property type="match status" value="1"/>
</dbReference>
<sequence length="482" mass="51327">MKIHVVQKGDTLWNISKKYGVDFEELKKMNTQLSNPDMIMPGMKIKVPTGNVPVKKEMQTNVGTVKESVKKEAPIAAKKEAPIAAKKEAPKKEAVHPYADKSPQPLPVMEAKEEIKEKKVPYTPKMPTPSPINIEGNKLNMLNLESLKAPSAPPILPGMMQPEEKPQVAGVQEKAPKKAPQVAGVQEKAPKKAPHVAGIQEKAPKQAPQVAGVQEGFPQPVPMPTAPVGYTPPQPAEYPCVPMSPVLPGSGLGPFASPPVPPFQQGAPMPMGYPGYPQGINPAMFDDDDDDLPPPMPNVAHTQPMGYAPSPMPYQQMPNFVAGAQAGYKNDCGCGGHVKPAGYHQQMGLPQGYGTIPPGYGMSQPGFAGAGVPQPYGLPQQQGLGGFQQPYGMPQQPGLGGFQQPFGVPQQGFGGYPHLQPYTGPQQGLTPYGQGFQPGLMQSPGQPTVPGGAPFGMNPGQPIPFNQNPMFTMPDFDDDDLD</sequence>
<dbReference type="SUPFAM" id="SSF54106">
    <property type="entry name" value="LysM domain"/>
    <property type="match status" value="1"/>
</dbReference>
<dbReference type="InterPro" id="IPR014248">
    <property type="entry name" value="Spore_coat_assembly_SafA"/>
</dbReference>
<feature type="domain" description="LysM" evidence="2">
    <location>
        <begin position="2"/>
        <end position="47"/>
    </location>
</feature>
<evidence type="ECO:0000313" key="4">
    <source>
        <dbReference type="Proteomes" id="UP001516662"/>
    </source>
</evidence>
<comment type="caution">
    <text evidence="3">The sequence shown here is derived from an EMBL/GenBank/DDBJ whole genome shotgun (WGS) entry which is preliminary data.</text>
</comment>
<dbReference type="SMART" id="SM00257">
    <property type="entry name" value="LysM"/>
    <property type="match status" value="1"/>
</dbReference>
<dbReference type="RefSeq" id="WP_193535581.1">
    <property type="nucleotide sequence ID" value="NZ_JADCLJ010000019.1"/>
</dbReference>
<dbReference type="EMBL" id="JADCLJ010000019">
    <property type="protein sequence ID" value="MBE4908123.1"/>
    <property type="molecule type" value="Genomic_DNA"/>
</dbReference>
<organism evidence="3 4">
    <name type="scientific">Litchfieldia luteola</name>
    <dbReference type="NCBI Taxonomy" id="682179"/>
    <lineage>
        <taxon>Bacteria</taxon>
        <taxon>Bacillati</taxon>
        <taxon>Bacillota</taxon>
        <taxon>Bacilli</taxon>
        <taxon>Bacillales</taxon>
        <taxon>Bacillaceae</taxon>
        <taxon>Litchfieldia</taxon>
    </lineage>
</organism>
<dbReference type="InterPro" id="IPR036779">
    <property type="entry name" value="LysM_dom_sf"/>
</dbReference>
<dbReference type="NCBIfam" id="TIGR02899">
    <property type="entry name" value="spore_safA"/>
    <property type="match status" value="1"/>
</dbReference>
<feature type="region of interest" description="Disordered" evidence="1">
    <location>
        <begin position="445"/>
        <end position="482"/>
    </location>
</feature>
<name>A0ABR9QHZ4_9BACI</name>
<accession>A0ABR9QHZ4</accession>
<reference evidence="3 4" key="1">
    <citation type="submission" date="2020-10" db="EMBL/GenBank/DDBJ databases">
        <title>Bacillus sp. HD4P25, an endophyte from a halophyte.</title>
        <authorList>
            <person name="Sun J.-Q."/>
        </authorList>
    </citation>
    <scope>NUCLEOTIDE SEQUENCE [LARGE SCALE GENOMIC DNA]</scope>
    <source>
        <strain evidence="3 4">YIM 93174</strain>
    </source>
</reference>
<evidence type="ECO:0000313" key="3">
    <source>
        <dbReference type="EMBL" id="MBE4908123.1"/>
    </source>
</evidence>
<dbReference type="InterPro" id="IPR018392">
    <property type="entry name" value="LysM"/>
</dbReference>
<gene>
    <name evidence="3" type="primary">safA</name>
    <name evidence="3" type="ORF">IMZ08_08660</name>
</gene>
<dbReference type="Pfam" id="PF01476">
    <property type="entry name" value="LysM"/>
    <property type="match status" value="1"/>
</dbReference>
<protein>
    <submittedName>
        <fullName evidence="3">SafA/ExsA family spore coat assembly protein</fullName>
    </submittedName>
</protein>